<reference evidence="16 17" key="1">
    <citation type="submission" date="2019-09" db="EMBL/GenBank/DDBJ databases">
        <title>Phylogeny of genus Pseudoclavibacter and closely related genus.</title>
        <authorList>
            <person name="Li Y."/>
        </authorList>
    </citation>
    <scope>NUCLEOTIDE SEQUENCE [LARGE SCALE GENOMIC DNA]</scope>
    <source>
        <strain evidence="16 17">JCM 16921</strain>
    </source>
</reference>
<proteinExistence type="predicted"/>
<feature type="transmembrane region" description="Helical" evidence="10">
    <location>
        <begin position="73"/>
        <end position="96"/>
    </location>
</feature>
<keyword evidence="8 10" id="KW-0472">Membrane</keyword>
<dbReference type="Proteomes" id="UP000481339">
    <property type="component" value="Unassembled WGS sequence"/>
</dbReference>
<feature type="transmembrane region" description="Helical" evidence="10">
    <location>
        <begin position="948"/>
        <end position="969"/>
    </location>
</feature>
<feature type="transmembrane region" description="Helical" evidence="10">
    <location>
        <begin position="452"/>
        <end position="472"/>
    </location>
</feature>
<keyword evidence="5 9" id="KW-0812">Transmembrane</keyword>
<evidence type="ECO:0000256" key="8">
    <source>
        <dbReference type="ARBA" id="ARBA00023136"/>
    </source>
</evidence>
<evidence type="ECO:0000256" key="2">
    <source>
        <dbReference type="ARBA" id="ARBA00022448"/>
    </source>
</evidence>
<evidence type="ECO:0000256" key="3">
    <source>
        <dbReference type="ARBA" id="ARBA00022449"/>
    </source>
</evidence>
<keyword evidence="6 10" id="KW-1133">Transmembrane helix</keyword>
<feature type="transmembrane region" description="Helical" evidence="10">
    <location>
        <begin position="317"/>
        <end position="340"/>
    </location>
</feature>
<evidence type="ECO:0000259" key="14">
    <source>
        <dbReference type="Pfam" id="PF13244"/>
    </source>
</evidence>
<dbReference type="GO" id="GO:0006811">
    <property type="term" value="P:monoatomic ion transport"/>
    <property type="evidence" value="ECO:0007669"/>
    <property type="project" value="UniProtKB-KW"/>
</dbReference>
<feature type="transmembrane region" description="Helical" evidence="10">
    <location>
        <begin position="874"/>
        <end position="893"/>
    </location>
</feature>
<feature type="transmembrane region" description="Helical" evidence="10">
    <location>
        <begin position="361"/>
        <end position="384"/>
    </location>
</feature>
<feature type="transmembrane region" description="Helical" evidence="10">
    <location>
        <begin position="688"/>
        <end position="708"/>
    </location>
</feature>
<sequence length="998" mass="102994">MSLVALLVATLAAWPAVRRLGSRGFLVPAAGSTIAFTGLAAAAPRVLAGDVPVIDLPWIPQLGVSLAFRLDPLSWLVALVVTGVGAAVLGYCVTYFGDDEPALPRFATLLTAFALVMLLLVTADDIVVMFVMWEATSVLSYLLIGHTADRRESRGAALQALLVTTLGGLVMLVGVVMLVVDAGTTSLAGIVAAAAPGTGTTVAVLLVLVGAISKSAIVPFHFWLPSAMAAPTPVSAYLHSAAMVKAGVYLVLRLAPGFATTPGWHQTLLTLGCATLLVGAWRALRQFDLKLLLAYGTVSQLGLLMVVASVGTRESTLAALTLLVAHALFKSTLFMVVGVIDHSCGTRDWRALSGVGRRSPLLATVGVLAAASMAGLPPLLGFVAKETALTAIIDAAAPGGVTGAVVLVAVAAGSALTVAYAARFVWGAFATRSITHTPQHRLVDCERPHDRGLAGLTAPVVLVAVSLGLALWPAPLDVAASAAAAGLPDSGHDLHLALWHGFTPALGVTALVLAAGLALFALRRPVARLQARLPEWVDLADGYTAALSWTDRVAVRVTLLAQRGGLPGYVGTILVVFAAGLGGVLAAGGWTPPALVGARSLAEAGVVVLAAVAAVAAAAARRRLLAVLLAGVTGYGMVALFALAGAPDLALTQLLVETVSLVVFVLVLRRLPRHFEADEPRSRRWPRAVIGVAVGMVMAGLALAVTGARQATPVSVDLPDLAYLEAHGRNVVNVLLVDIRAWDTLGEISVLVAVATGVASLVFVTGRAGRVPTIGGRRRGADHRRAAAIEPVTGAIPTVDPETGRPLTQTRMLRTIDDADAVDDDRTRRSWLLAGRTLASTHRSLLVEVVVRLTFLPFMLIAVMLLIAGHNQPGGGFIAGLVAGLALVLRYLAAGRYELGEALPVPPGLLLGGGLALALGTGAVSLLVGEPFLTSLWWEGHVQLLGEIALGTPTLFDIGVCLVVVGLVLDVLRSLGAGLDEQAVDDPELVDAWTEGAR</sequence>
<feature type="transmembrane region" description="Helical" evidence="10">
    <location>
        <begin position="404"/>
        <end position="431"/>
    </location>
</feature>
<dbReference type="InterPro" id="IPR001750">
    <property type="entry name" value="ND/Mrp_TM"/>
</dbReference>
<feature type="transmembrane region" description="Helical" evidence="10">
    <location>
        <begin position="156"/>
        <end position="180"/>
    </location>
</feature>
<evidence type="ECO:0000256" key="7">
    <source>
        <dbReference type="ARBA" id="ARBA00023065"/>
    </source>
</evidence>
<dbReference type="InterPro" id="IPR007182">
    <property type="entry name" value="MnhB"/>
</dbReference>
<keyword evidence="2" id="KW-0813">Transport</keyword>
<dbReference type="Pfam" id="PF00361">
    <property type="entry name" value="Proton_antipo_M"/>
    <property type="match status" value="1"/>
</dbReference>
<feature type="transmembrane region" description="Helical" evidence="10">
    <location>
        <begin position="905"/>
        <end position="928"/>
    </location>
</feature>
<dbReference type="PANTHER" id="PTHR43373:SF1">
    <property type="entry name" value="NA(+)_H(+) ANTIPORTER SUBUNIT A"/>
    <property type="match status" value="1"/>
</dbReference>
<name>A0A7C8FTL7_9MICO</name>
<evidence type="ECO:0000259" key="11">
    <source>
        <dbReference type="Pfam" id="PF00361"/>
    </source>
</evidence>
<feature type="transmembrane region" description="Helical" evidence="10">
    <location>
        <begin position="596"/>
        <end position="617"/>
    </location>
</feature>
<protein>
    <submittedName>
        <fullName evidence="16">Na+/H+ antiporter subunit A</fullName>
    </submittedName>
</protein>
<dbReference type="PANTHER" id="PTHR43373">
    <property type="entry name" value="NA(+)/H(+) ANTIPORTER SUBUNIT"/>
    <property type="match status" value="1"/>
</dbReference>
<organism evidence="16 17">
    <name type="scientific">Pseudoclavibacter caeni</name>
    <dbReference type="NCBI Taxonomy" id="908846"/>
    <lineage>
        <taxon>Bacteria</taxon>
        <taxon>Bacillati</taxon>
        <taxon>Actinomycetota</taxon>
        <taxon>Actinomycetes</taxon>
        <taxon>Micrococcales</taxon>
        <taxon>Microbacteriaceae</taxon>
        <taxon>Pseudoclavibacter</taxon>
    </lineage>
</organism>
<dbReference type="InterPro" id="IPR001516">
    <property type="entry name" value="Proton_antipo_N"/>
</dbReference>
<dbReference type="OrthoDB" id="9811798at2"/>
<dbReference type="NCBIfam" id="NF009284">
    <property type="entry name" value="PRK12644.1"/>
    <property type="match status" value="1"/>
</dbReference>
<dbReference type="GO" id="GO:0005886">
    <property type="term" value="C:plasma membrane"/>
    <property type="evidence" value="ECO:0007669"/>
    <property type="project" value="UniProtKB-SubCell"/>
</dbReference>
<evidence type="ECO:0000256" key="6">
    <source>
        <dbReference type="ARBA" id="ARBA00022989"/>
    </source>
</evidence>
<dbReference type="GO" id="GO:0015297">
    <property type="term" value="F:antiporter activity"/>
    <property type="evidence" value="ECO:0007669"/>
    <property type="project" value="UniProtKB-KW"/>
</dbReference>
<evidence type="ECO:0000256" key="1">
    <source>
        <dbReference type="ARBA" id="ARBA00004651"/>
    </source>
</evidence>
<feature type="transmembrane region" description="Helical" evidence="10">
    <location>
        <begin position="650"/>
        <end position="668"/>
    </location>
</feature>
<evidence type="ECO:0000256" key="10">
    <source>
        <dbReference type="SAM" id="Phobius"/>
    </source>
</evidence>
<dbReference type="InterPro" id="IPR050616">
    <property type="entry name" value="CPA3_Na-H_Antiporter_A"/>
</dbReference>
<dbReference type="InterPro" id="IPR046806">
    <property type="entry name" value="MrpA_C/MbhE"/>
</dbReference>
<keyword evidence="4" id="KW-1003">Cell membrane</keyword>
<keyword evidence="3" id="KW-0050">Antiport</keyword>
<feature type="transmembrane region" description="Helical" evidence="10">
    <location>
        <begin position="845"/>
        <end position="868"/>
    </location>
</feature>
<dbReference type="Pfam" id="PF20501">
    <property type="entry name" value="MbhE"/>
    <property type="match status" value="1"/>
</dbReference>
<comment type="subcellular location">
    <subcellularLocation>
        <location evidence="1">Cell membrane</location>
        <topology evidence="1">Multi-pass membrane protein</topology>
    </subcellularLocation>
    <subcellularLocation>
        <location evidence="9">Membrane</location>
        <topology evidence="9">Multi-pass membrane protein</topology>
    </subcellularLocation>
</comment>
<feature type="transmembrane region" description="Helical" evidence="10">
    <location>
        <begin position="186"/>
        <end position="213"/>
    </location>
</feature>
<dbReference type="PRINTS" id="PR01434">
    <property type="entry name" value="NADHDHGNASE5"/>
</dbReference>
<dbReference type="Pfam" id="PF00662">
    <property type="entry name" value="Proton_antipo_N"/>
    <property type="match status" value="1"/>
</dbReference>
<feature type="domain" description="MrpA C-terminal/MbhD" evidence="14">
    <location>
        <begin position="608"/>
        <end position="673"/>
    </location>
</feature>
<feature type="transmembrane region" description="Helical" evidence="10">
    <location>
        <begin position="748"/>
        <end position="769"/>
    </location>
</feature>
<feature type="domain" description="Na+/H+ antiporter MnhB subunit-related protein" evidence="13">
    <location>
        <begin position="847"/>
        <end position="969"/>
    </location>
</feature>
<keyword evidence="7" id="KW-0406">Ion transport</keyword>
<feature type="transmembrane region" description="Helical" evidence="10">
    <location>
        <begin position="264"/>
        <end position="284"/>
    </location>
</feature>
<feature type="transmembrane region" description="Helical" evidence="10">
    <location>
        <begin position="126"/>
        <end position="144"/>
    </location>
</feature>
<evidence type="ECO:0000313" key="16">
    <source>
        <dbReference type="EMBL" id="KAB1633062.1"/>
    </source>
</evidence>
<dbReference type="InterPro" id="IPR025383">
    <property type="entry name" value="MrpA_C/MbhD"/>
</dbReference>
<feature type="transmembrane region" description="Helical" evidence="10">
    <location>
        <begin position="291"/>
        <end position="311"/>
    </location>
</feature>
<feature type="domain" description="NADH-Ubiquinone oxidoreductase (complex I) chain 5 N-terminal" evidence="12">
    <location>
        <begin position="61"/>
        <end position="106"/>
    </location>
</feature>
<feature type="transmembrane region" description="Helical" evidence="10">
    <location>
        <begin position="566"/>
        <end position="590"/>
    </location>
</feature>
<dbReference type="Pfam" id="PF04039">
    <property type="entry name" value="MnhB"/>
    <property type="match status" value="1"/>
</dbReference>
<evidence type="ECO:0000259" key="13">
    <source>
        <dbReference type="Pfam" id="PF04039"/>
    </source>
</evidence>
<comment type="caution">
    <text evidence="16">The sequence shown here is derived from an EMBL/GenBank/DDBJ whole genome shotgun (WGS) entry which is preliminary data.</text>
</comment>
<feature type="transmembrane region" description="Helical" evidence="10">
    <location>
        <begin position="497"/>
        <end position="522"/>
    </location>
</feature>
<evidence type="ECO:0000256" key="4">
    <source>
        <dbReference type="ARBA" id="ARBA00022475"/>
    </source>
</evidence>
<dbReference type="EMBL" id="WBKA01000002">
    <property type="protein sequence ID" value="KAB1633062.1"/>
    <property type="molecule type" value="Genomic_DNA"/>
</dbReference>
<feature type="transmembrane region" description="Helical" evidence="10">
    <location>
        <begin position="624"/>
        <end position="644"/>
    </location>
</feature>
<feature type="transmembrane region" description="Helical" evidence="10">
    <location>
        <begin position="103"/>
        <end position="120"/>
    </location>
</feature>
<evidence type="ECO:0000313" key="17">
    <source>
        <dbReference type="Proteomes" id="UP000481339"/>
    </source>
</evidence>
<feature type="domain" description="MrpA C-terminal/MbhE" evidence="15">
    <location>
        <begin position="683"/>
        <end position="762"/>
    </location>
</feature>
<dbReference type="AlphaFoldDB" id="A0A7C8FTL7"/>
<gene>
    <name evidence="16" type="ORF">F8O02_03255</name>
</gene>
<evidence type="ECO:0000259" key="15">
    <source>
        <dbReference type="Pfam" id="PF20501"/>
    </source>
</evidence>
<evidence type="ECO:0000256" key="5">
    <source>
        <dbReference type="ARBA" id="ARBA00022692"/>
    </source>
</evidence>
<evidence type="ECO:0000256" key="9">
    <source>
        <dbReference type="RuleBase" id="RU000320"/>
    </source>
</evidence>
<dbReference type="Pfam" id="PF13244">
    <property type="entry name" value="MbhD"/>
    <property type="match status" value="1"/>
</dbReference>
<keyword evidence="17" id="KW-1185">Reference proteome</keyword>
<accession>A0A7C8FTL7</accession>
<evidence type="ECO:0000259" key="12">
    <source>
        <dbReference type="Pfam" id="PF00662"/>
    </source>
</evidence>
<feature type="domain" description="NADH:quinone oxidoreductase/Mrp antiporter transmembrane" evidence="11">
    <location>
        <begin position="123"/>
        <end position="401"/>
    </location>
</feature>